<keyword evidence="9" id="KW-0998">Cell outer membrane</keyword>
<keyword evidence="6" id="KW-0406">Ion transport</keyword>
<evidence type="ECO:0000256" key="11">
    <source>
        <dbReference type="SAM" id="MobiDB-lite"/>
    </source>
</evidence>
<dbReference type="InterPro" id="IPR006665">
    <property type="entry name" value="OmpA-like"/>
</dbReference>
<comment type="caution">
    <text evidence="14">The sequence shown here is derived from an EMBL/GenBank/DDBJ whole genome shotgun (WGS) entry which is preliminary data.</text>
</comment>
<feature type="region of interest" description="Disordered" evidence="11">
    <location>
        <begin position="203"/>
        <end position="224"/>
    </location>
</feature>
<keyword evidence="7" id="KW-0626">Porin</keyword>
<evidence type="ECO:0000256" key="9">
    <source>
        <dbReference type="ARBA" id="ARBA00023237"/>
    </source>
</evidence>
<dbReference type="OrthoDB" id="9805566at2"/>
<keyword evidence="2" id="KW-0813">Transport</keyword>
<dbReference type="SUPFAM" id="SSF56925">
    <property type="entry name" value="OMPA-like"/>
    <property type="match status" value="1"/>
</dbReference>
<dbReference type="Gene3D" id="4.10.1080.10">
    <property type="entry name" value="TSP type-3 repeat"/>
    <property type="match status" value="1"/>
</dbReference>
<evidence type="ECO:0000313" key="15">
    <source>
        <dbReference type="Proteomes" id="UP000309561"/>
    </source>
</evidence>
<evidence type="ECO:0000256" key="5">
    <source>
        <dbReference type="ARBA" id="ARBA00022729"/>
    </source>
</evidence>
<keyword evidence="4" id="KW-0812">Transmembrane</keyword>
<dbReference type="RefSeq" id="WP_137014559.1">
    <property type="nucleotide sequence ID" value="NZ_SZPX01000007.1"/>
</dbReference>
<evidence type="ECO:0000313" key="14">
    <source>
        <dbReference type="EMBL" id="TKI68594.1"/>
    </source>
</evidence>
<dbReference type="Pfam" id="PF02412">
    <property type="entry name" value="TSP_3"/>
    <property type="match status" value="2"/>
</dbReference>
<accession>A0A4U2Z464</accession>
<sequence length="367" mass="40047">MKKLLLIPALLFSSALTAQEYSYEVTPVIGYNIAEGNLDLDNQFLMGAELQYNDFDYLLKPELSLLYSHDIDYENSSLSTDIYRIALNGVYEYKTESFIKPLAKIGVGYETLNEHFAENKDSVFLNAGVGAKIPIVESISLKLEAVYMLKNNDNRWDNNLALLAGINYSFGPKIQEAPAPVSYEAVPVIAPVDGDDDNDGVLNSKDKCPNTPAGTEVDSNGCKVDGDDDNDGVLNSKDKCPTTPAGNVVDEEGCTKIVNLHINFETASYTVDKASKPNVEAFANFLKARINFDAKIIGHTDSIGSVANNQELSENRANAVKEMIVSYGVDASRITTEGMGESTPTATNDTAEGRAENRRIEAELIKK</sequence>
<dbReference type="SUPFAM" id="SSF103088">
    <property type="entry name" value="OmpA-like"/>
    <property type="match status" value="1"/>
</dbReference>
<dbReference type="GO" id="GO:0007155">
    <property type="term" value="P:cell adhesion"/>
    <property type="evidence" value="ECO:0007669"/>
    <property type="project" value="InterPro"/>
</dbReference>
<dbReference type="InterPro" id="IPR028974">
    <property type="entry name" value="TSP_type-3_rpt"/>
</dbReference>
<feature type="chain" id="PRO_5020774213" evidence="12">
    <location>
        <begin position="19"/>
        <end position="367"/>
    </location>
</feature>
<dbReference type="GO" id="GO:0046930">
    <property type="term" value="C:pore complex"/>
    <property type="evidence" value="ECO:0007669"/>
    <property type="project" value="UniProtKB-KW"/>
</dbReference>
<evidence type="ECO:0000256" key="10">
    <source>
        <dbReference type="PROSITE-ProRule" id="PRU00473"/>
    </source>
</evidence>
<keyword evidence="5 12" id="KW-0732">Signal</keyword>
<feature type="region of interest" description="Disordered" evidence="11">
    <location>
        <begin position="336"/>
        <end position="367"/>
    </location>
</feature>
<evidence type="ECO:0000256" key="4">
    <source>
        <dbReference type="ARBA" id="ARBA00022692"/>
    </source>
</evidence>
<gene>
    <name evidence="14" type="ORF">FCU45_09215</name>
</gene>
<protein>
    <submittedName>
        <fullName evidence="14">OmpA family protein</fullName>
    </submittedName>
</protein>
<proteinExistence type="predicted"/>
<organism evidence="14 15">
    <name type="scientific">Sulfurimonas crateris</name>
    <dbReference type="NCBI Taxonomy" id="2574727"/>
    <lineage>
        <taxon>Bacteria</taxon>
        <taxon>Pseudomonadati</taxon>
        <taxon>Campylobacterota</taxon>
        <taxon>Epsilonproteobacteria</taxon>
        <taxon>Campylobacterales</taxon>
        <taxon>Sulfurimonadaceae</taxon>
        <taxon>Sulfurimonas</taxon>
    </lineage>
</organism>
<name>A0A4U2Z464_9BACT</name>
<evidence type="ECO:0000259" key="13">
    <source>
        <dbReference type="PROSITE" id="PS51123"/>
    </source>
</evidence>
<dbReference type="InterPro" id="IPR006664">
    <property type="entry name" value="OMP_bac"/>
</dbReference>
<dbReference type="Gene3D" id="2.40.160.20">
    <property type="match status" value="1"/>
</dbReference>
<dbReference type="PRINTS" id="PR01021">
    <property type="entry name" value="OMPADOMAIN"/>
</dbReference>
<evidence type="ECO:0000256" key="6">
    <source>
        <dbReference type="ARBA" id="ARBA00023065"/>
    </source>
</evidence>
<dbReference type="GO" id="GO:0006811">
    <property type="term" value="P:monoatomic ion transport"/>
    <property type="evidence" value="ECO:0007669"/>
    <property type="project" value="UniProtKB-KW"/>
</dbReference>
<dbReference type="Gene3D" id="3.30.1330.60">
    <property type="entry name" value="OmpA-like domain"/>
    <property type="match status" value="1"/>
</dbReference>
<evidence type="ECO:0000256" key="7">
    <source>
        <dbReference type="ARBA" id="ARBA00023114"/>
    </source>
</evidence>
<reference evidence="14 15" key="1">
    <citation type="submission" date="2019-04" db="EMBL/GenBank/DDBJ databases">
        <title>Sulfurimonas crateris sp. nov. a facultative anaerobic sulfur-oxidizing chemolithautotrophic bacterium isolated from a terrestrial mud vulcano.</title>
        <authorList>
            <person name="Ratnikova N.M."/>
            <person name="Slobodkin A.I."/>
            <person name="Merkel A.Y."/>
            <person name="Novikov A."/>
            <person name="Bonch-Osmolovskaya E.A."/>
            <person name="Slobodkina G.B."/>
        </authorList>
    </citation>
    <scope>NUCLEOTIDE SEQUENCE [LARGE SCALE GENOMIC DNA]</scope>
    <source>
        <strain evidence="14 15">SN118</strain>
    </source>
</reference>
<evidence type="ECO:0000256" key="3">
    <source>
        <dbReference type="ARBA" id="ARBA00022452"/>
    </source>
</evidence>
<dbReference type="Proteomes" id="UP000309561">
    <property type="component" value="Unassembled WGS sequence"/>
</dbReference>
<dbReference type="GO" id="GO:0009279">
    <property type="term" value="C:cell outer membrane"/>
    <property type="evidence" value="ECO:0007669"/>
    <property type="project" value="UniProtKB-SubCell"/>
</dbReference>
<dbReference type="InterPro" id="IPR050330">
    <property type="entry name" value="Bact_OuterMem_StrucFunc"/>
</dbReference>
<dbReference type="InterPro" id="IPR027385">
    <property type="entry name" value="Beta-barrel_OMP"/>
</dbReference>
<dbReference type="EMBL" id="SZPX01000007">
    <property type="protein sequence ID" value="TKI68594.1"/>
    <property type="molecule type" value="Genomic_DNA"/>
</dbReference>
<dbReference type="InterPro" id="IPR011250">
    <property type="entry name" value="OMP/PagP_B-barrel"/>
</dbReference>
<evidence type="ECO:0000256" key="12">
    <source>
        <dbReference type="SAM" id="SignalP"/>
    </source>
</evidence>
<keyword evidence="8 10" id="KW-0472">Membrane</keyword>
<evidence type="ECO:0000256" key="1">
    <source>
        <dbReference type="ARBA" id="ARBA00004571"/>
    </source>
</evidence>
<keyword evidence="3" id="KW-1134">Transmembrane beta strand</keyword>
<dbReference type="Pfam" id="PF13505">
    <property type="entry name" value="OMP_b-brl"/>
    <property type="match status" value="1"/>
</dbReference>
<keyword evidence="15" id="KW-1185">Reference proteome</keyword>
<dbReference type="PANTHER" id="PTHR30329">
    <property type="entry name" value="STATOR ELEMENT OF FLAGELLAR MOTOR COMPLEX"/>
    <property type="match status" value="1"/>
</dbReference>
<dbReference type="CDD" id="cd07185">
    <property type="entry name" value="OmpA_C-like"/>
    <property type="match status" value="1"/>
</dbReference>
<dbReference type="GO" id="GO:0005509">
    <property type="term" value="F:calcium ion binding"/>
    <property type="evidence" value="ECO:0007669"/>
    <property type="project" value="InterPro"/>
</dbReference>
<dbReference type="Pfam" id="PF00691">
    <property type="entry name" value="OmpA"/>
    <property type="match status" value="1"/>
</dbReference>
<evidence type="ECO:0000256" key="8">
    <source>
        <dbReference type="ARBA" id="ARBA00023136"/>
    </source>
</evidence>
<dbReference type="GO" id="GO:0015288">
    <property type="term" value="F:porin activity"/>
    <property type="evidence" value="ECO:0007669"/>
    <property type="project" value="UniProtKB-KW"/>
</dbReference>
<feature type="compositionally biased region" description="Basic and acidic residues" evidence="11">
    <location>
        <begin position="351"/>
        <end position="367"/>
    </location>
</feature>
<dbReference type="InterPro" id="IPR036737">
    <property type="entry name" value="OmpA-like_sf"/>
</dbReference>
<comment type="subcellular location">
    <subcellularLocation>
        <location evidence="1">Cell outer membrane</location>
        <topology evidence="1">Multi-pass membrane protein</topology>
    </subcellularLocation>
</comment>
<feature type="signal peptide" evidence="12">
    <location>
        <begin position="1"/>
        <end position="18"/>
    </location>
</feature>
<dbReference type="PANTHER" id="PTHR30329:SF21">
    <property type="entry name" value="LIPOPROTEIN YIAD-RELATED"/>
    <property type="match status" value="1"/>
</dbReference>
<dbReference type="InterPro" id="IPR003367">
    <property type="entry name" value="Thrombospondin_3-like_rpt"/>
</dbReference>
<feature type="domain" description="OmpA-like" evidence="13">
    <location>
        <begin position="251"/>
        <end position="367"/>
    </location>
</feature>
<evidence type="ECO:0000256" key="2">
    <source>
        <dbReference type="ARBA" id="ARBA00022448"/>
    </source>
</evidence>
<dbReference type="AlphaFoldDB" id="A0A4U2Z464"/>
<dbReference type="PROSITE" id="PS51123">
    <property type="entry name" value="OMPA_2"/>
    <property type="match status" value="1"/>
</dbReference>
<dbReference type="SUPFAM" id="SSF103647">
    <property type="entry name" value="TSP type-3 repeat"/>
    <property type="match status" value="1"/>
</dbReference>